<keyword evidence="14" id="KW-1185">Reference proteome</keyword>
<evidence type="ECO:0000256" key="7">
    <source>
        <dbReference type="ARBA" id="ARBA00023157"/>
    </source>
</evidence>
<evidence type="ECO:0000256" key="5">
    <source>
        <dbReference type="ARBA" id="ARBA00022989"/>
    </source>
</evidence>
<evidence type="ECO:0000256" key="1">
    <source>
        <dbReference type="ARBA" id="ARBA00004479"/>
    </source>
</evidence>
<dbReference type="Proteomes" id="UP001165060">
    <property type="component" value="Unassembled WGS sequence"/>
</dbReference>
<dbReference type="EMBL" id="BRYB01004142">
    <property type="protein sequence ID" value="GMI26299.1"/>
    <property type="molecule type" value="Genomic_DNA"/>
</dbReference>
<evidence type="ECO:0000256" key="11">
    <source>
        <dbReference type="ARBA" id="ARBA00048679"/>
    </source>
</evidence>
<comment type="catalytic activity">
    <reaction evidence="11">
        <text>L-seryl-[protein] + ATP = O-phospho-L-seryl-[protein] + ADP + H(+)</text>
        <dbReference type="Rhea" id="RHEA:17989"/>
        <dbReference type="Rhea" id="RHEA-COMP:9863"/>
        <dbReference type="Rhea" id="RHEA-COMP:11604"/>
        <dbReference type="ChEBI" id="CHEBI:15378"/>
        <dbReference type="ChEBI" id="CHEBI:29999"/>
        <dbReference type="ChEBI" id="CHEBI:30616"/>
        <dbReference type="ChEBI" id="CHEBI:83421"/>
        <dbReference type="ChEBI" id="CHEBI:456216"/>
        <dbReference type="EC" id="2.7.11.1"/>
    </reaction>
</comment>
<evidence type="ECO:0000313" key="14">
    <source>
        <dbReference type="Proteomes" id="UP001165060"/>
    </source>
</evidence>
<organism evidence="13 14">
    <name type="scientific">Tetraparma gracilis</name>
    <dbReference type="NCBI Taxonomy" id="2962635"/>
    <lineage>
        <taxon>Eukaryota</taxon>
        <taxon>Sar</taxon>
        <taxon>Stramenopiles</taxon>
        <taxon>Ochrophyta</taxon>
        <taxon>Bolidophyceae</taxon>
        <taxon>Parmales</taxon>
        <taxon>Triparmaceae</taxon>
        <taxon>Tetraparma</taxon>
    </lineage>
</organism>
<feature type="chain" id="PRO_5045867432" description="non-specific serine/threonine protein kinase" evidence="12">
    <location>
        <begin position="31"/>
        <end position="328"/>
    </location>
</feature>
<comment type="catalytic activity">
    <reaction evidence="10">
        <text>L-threonyl-[protein] + ATP = O-phospho-L-threonyl-[protein] + ADP + H(+)</text>
        <dbReference type="Rhea" id="RHEA:46608"/>
        <dbReference type="Rhea" id="RHEA-COMP:11060"/>
        <dbReference type="Rhea" id="RHEA-COMP:11605"/>
        <dbReference type="ChEBI" id="CHEBI:15378"/>
        <dbReference type="ChEBI" id="CHEBI:30013"/>
        <dbReference type="ChEBI" id="CHEBI:30616"/>
        <dbReference type="ChEBI" id="CHEBI:61977"/>
        <dbReference type="ChEBI" id="CHEBI:456216"/>
        <dbReference type="EC" id="2.7.11.1"/>
    </reaction>
</comment>
<proteinExistence type="predicted"/>
<evidence type="ECO:0000256" key="3">
    <source>
        <dbReference type="ARBA" id="ARBA00022692"/>
    </source>
</evidence>
<keyword evidence="8" id="KW-0675">Receptor</keyword>
<comment type="caution">
    <text evidence="13">The sequence shown here is derived from an EMBL/GenBank/DDBJ whole genome shotgun (WGS) entry which is preliminary data.</text>
</comment>
<dbReference type="PANTHER" id="PTHR47460">
    <property type="entry name" value="SERINE/THREONINE-PROTEIN KINASE-LIKE PROTEIN ACR4"/>
    <property type="match status" value="1"/>
</dbReference>
<dbReference type="PANTHER" id="PTHR47460:SF1">
    <property type="entry name" value="SERINE_THREONINE-PROTEIN KINASE-LIKE PROTEIN ACR4"/>
    <property type="match status" value="1"/>
</dbReference>
<accession>A0ABQ6MHG8</accession>
<evidence type="ECO:0000256" key="12">
    <source>
        <dbReference type="SAM" id="SignalP"/>
    </source>
</evidence>
<evidence type="ECO:0000256" key="9">
    <source>
        <dbReference type="ARBA" id="ARBA00023180"/>
    </source>
</evidence>
<evidence type="ECO:0000313" key="13">
    <source>
        <dbReference type="EMBL" id="GMI26299.1"/>
    </source>
</evidence>
<protein>
    <recommendedName>
        <fullName evidence="2">non-specific serine/threonine protein kinase</fullName>
        <ecNumber evidence="2">2.7.11.1</ecNumber>
    </recommendedName>
</protein>
<dbReference type="Pfam" id="PF13540">
    <property type="entry name" value="RCC1_2"/>
    <property type="match status" value="4"/>
</dbReference>
<keyword evidence="9" id="KW-0325">Glycoprotein</keyword>
<comment type="subcellular location">
    <subcellularLocation>
        <location evidence="1">Membrane</location>
        <topology evidence="1">Single-pass type I membrane protein</topology>
    </subcellularLocation>
</comment>
<gene>
    <name evidence="13" type="ORF">TeGR_g6466</name>
</gene>
<evidence type="ECO:0000256" key="8">
    <source>
        <dbReference type="ARBA" id="ARBA00023170"/>
    </source>
</evidence>
<dbReference type="Gene3D" id="2.130.10.30">
    <property type="entry name" value="Regulator of chromosome condensation 1/beta-lactamase-inhibitor protein II"/>
    <property type="match status" value="3"/>
</dbReference>
<dbReference type="SUPFAM" id="SSF50985">
    <property type="entry name" value="RCC1/BLIP-II"/>
    <property type="match status" value="1"/>
</dbReference>
<dbReference type="EC" id="2.7.11.1" evidence="2"/>
<evidence type="ECO:0000256" key="6">
    <source>
        <dbReference type="ARBA" id="ARBA00023136"/>
    </source>
</evidence>
<reference evidence="13 14" key="1">
    <citation type="journal article" date="2023" name="Commun. Biol.">
        <title>Genome analysis of Parmales, the sister group of diatoms, reveals the evolutionary specialization of diatoms from phago-mixotrophs to photoautotrophs.</title>
        <authorList>
            <person name="Ban H."/>
            <person name="Sato S."/>
            <person name="Yoshikawa S."/>
            <person name="Yamada K."/>
            <person name="Nakamura Y."/>
            <person name="Ichinomiya M."/>
            <person name="Sato N."/>
            <person name="Blanc-Mathieu R."/>
            <person name="Endo H."/>
            <person name="Kuwata A."/>
            <person name="Ogata H."/>
        </authorList>
    </citation>
    <scope>NUCLEOTIDE SEQUENCE [LARGE SCALE GENOMIC DNA]</scope>
</reference>
<sequence>MPPLPPPPSLFVLLTVLSASLLNPPSIASAASAESPAPNLPPGFHGDLDDVSVSSGYFHTCAVEHRPGIPFGGPLKCWGSDDFGQLNHPSGTFVQVSCGHFFSCAVSLDETIKCWGDKNPTPPKGLFTQVSTGEYHACGIQKDGSAVCWGSNNFNEASAPPGDFVQVTCGNASSCGLRPNGTVQCWGKNNMKQSRPPEGVTFSQISSSLNMHVCGVVYSTGPAHGNVVCWGLNHRGQGDGREGNFVQVSAGAMSTCAIKEDRTIDCWGAHIPIPHDDLVDEEGEEHVYDQISLGSDHACGVSGDGDLHCWNKGADSGAHNVPLGFEVA</sequence>
<feature type="signal peptide" evidence="12">
    <location>
        <begin position="1"/>
        <end position="30"/>
    </location>
</feature>
<keyword evidence="3" id="KW-0812">Transmembrane</keyword>
<name>A0ABQ6MHG8_9STRA</name>
<evidence type="ECO:0000256" key="4">
    <source>
        <dbReference type="ARBA" id="ARBA00022729"/>
    </source>
</evidence>
<keyword evidence="4 12" id="KW-0732">Signal</keyword>
<evidence type="ECO:0000256" key="10">
    <source>
        <dbReference type="ARBA" id="ARBA00047899"/>
    </source>
</evidence>
<keyword evidence="5" id="KW-1133">Transmembrane helix</keyword>
<keyword evidence="6" id="KW-0472">Membrane</keyword>
<evidence type="ECO:0000256" key="2">
    <source>
        <dbReference type="ARBA" id="ARBA00012513"/>
    </source>
</evidence>
<dbReference type="InterPro" id="IPR009091">
    <property type="entry name" value="RCC1/BLIP-II"/>
</dbReference>
<keyword evidence="7" id="KW-1015">Disulfide bond</keyword>